<evidence type="ECO:0000313" key="1">
    <source>
        <dbReference type="EMBL" id="ETR97310.1"/>
    </source>
</evidence>
<reference evidence="2" key="1">
    <citation type="journal article" date="2013" name="Ind. Biotechnol.">
        <title>Comparative genomics analysis of Trichoderma reesei strains.</title>
        <authorList>
            <person name="Koike H."/>
            <person name="Aerts A."/>
            <person name="LaButti K."/>
            <person name="Grigoriev I.V."/>
            <person name="Baker S.E."/>
        </authorList>
    </citation>
    <scope>NUCLEOTIDE SEQUENCE [LARGE SCALE GENOMIC DNA]</scope>
    <source>
        <strain evidence="2">ATCC 56765 / BCRC 32924 / NRRL 11460 / Rut C-30</strain>
    </source>
</reference>
<evidence type="ECO:0000313" key="2">
    <source>
        <dbReference type="Proteomes" id="UP000024376"/>
    </source>
</evidence>
<organism evidence="1 2">
    <name type="scientific">Hypocrea jecorina (strain ATCC 56765 / BCRC 32924 / NRRL 11460 / Rut C-30)</name>
    <name type="common">Trichoderma reesei</name>
    <dbReference type="NCBI Taxonomy" id="1344414"/>
    <lineage>
        <taxon>Eukaryota</taxon>
        <taxon>Fungi</taxon>
        <taxon>Dikarya</taxon>
        <taxon>Ascomycota</taxon>
        <taxon>Pezizomycotina</taxon>
        <taxon>Sordariomycetes</taxon>
        <taxon>Hypocreomycetidae</taxon>
        <taxon>Hypocreales</taxon>
        <taxon>Hypocreaceae</taxon>
        <taxon>Trichoderma</taxon>
    </lineage>
</organism>
<protein>
    <submittedName>
        <fullName evidence="1">Uncharacterized protein</fullName>
    </submittedName>
</protein>
<dbReference type="OrthoDB" id="47007at2759"/>
<dbReference type="Proteomes" id="UP000024376">
    <property type="component" value="Unassembled WGS sequence"/>
</dbReference>
<dbReference type="EMBL" id="KI911173">
    <property type="protein sequence ID" value="ETR97310.1"/>
    <property type="molecule type" value="Genomic_DNA"/>
</dbReference>
<proteinExistence type="predicted"/>
<sequence length="135" mass="15713">MPPINVMLREMEKRILKSIQQLGDKLDNADPCRYDTEEREDVLAEVTQRCDDEYINLKVESTDVFEEVKEDVERVLNQVDDDVKERIEMMQDELDERVESIALTTAVAAAEKYVKETLLNASWRIDGSMSLQRET</sequence>
<name>A0A024RYS7_HYPJR</name>
<accession>A0A024RYS7</accession>
<dbReference type="AlphaFoldDB" id="A0A024RYS7"/>
<dbReference type="KEGG" id="trr:M419DRAFT_125275"/>
<gene>
    <name evidence="1" type="ORF">M419DRAFT_125275</name>
</gene>
<dbReference type="HOGENOM" id="CLU_1887237_0_0_1"/>